<dbReference type="Proteomes" id="UP001144612">
    <property type="component" value="Unassembled WGS sequence"/>
</dbReference>
<feature type="repeat" description="TPR" evidence="1">
    <location>
        <begin position="240"/>
        <end position="273"/>
    </location>
</feature>
<comment type="caution">
    <text evidence="2">The sequence shown here is derived from an EMBL/GenBank/DDBJ whole genome shotgun (WGS) entry which is preliminary data.</text>
</comment>
<dbReference type="SUPFAM" id="SSF48452">
    <property type="entry name" value="TPR-like"/>
    <property type="match status" value="1"/>
</dbReference>
<proteinExistence type="predicted"/>
<evidence type="ECO:0000313" key="2">
    <source>
        <dbReference type="EMBL" id="MCY6958638.1"/>
    </source>
</evidence>
<evidence type="ECO:0000313" key="3">
    <source>
        <dbReference type="Proteomes" id="UP001144612"/>
    </source>
</evidence>
<accession>A0ABT4DAF0</accession>
<protein>
    <submittedName>
        <fullName evidence="2">Capsular biosynthesis protein</fullName>
    </submittedName>
</protein>
<keyword evidence="1" id="KW-0802">TPR repeat</keyword>
<dbReference type="InterPro" id="IPR011990">
    <property type="entry name" value="TPR-like_helical_dom_sf"/>
</dbReference>
<dbReference type="Pfam" id="PF14559">
    <property type="entry name" value="TPR_19"/>
    <property type="match status" value="1"/>
</dbReference>
<dbReference type="Gene3D" id="1.25.40.10">
    <property type="entry name" value="Tetratricopeptide repeat domain"/>
    <property type="match status" value="1"/>
</dbReference>
<reference evidence="2" key="1">
    <citation type="submission" date="2022-12" db="EMBL/GenBank/DDBJ databases">
        <title>Clostridium sp. nov., isolated from industrial wastewater.</title>
        <authorList>
            <person name="Jiayan W."/>
        </authorList>
    </citation>
    <scope>NUCLEOTIDE SEQUENCE</scope>
    <source>
        <strain evidence="2">ZC22-4</strain>
    </source>
</reference>
<dbReference type="EMBL" id="JAPQFJ010000007">
    <property type="protein sequence ID" value="MCY6958638.1"/>
    <property type="molecule type" value="Genomic_DNA"/>
</dbReference>
<dbReference type="PROSITE" id="PS50005">
    <property type="entry name" value="TPR"/>
    <property type="match status" value="1"/>
</dbReference>
<keyword evidence="3" id="KW-1185">Reference proteome</keyword>
<gene>
    <name evidence="2" type="ORF">OW729_08480</name>
</gene>
<dbReference type="RefSeq" id="WP_268061056.1">
    <property type="nucleotide sequence ID" value="NZ_JAPQFJ010000007.1"/>
</dbReference>
<dbReference type="InterPro" id="IPR019734">
    <property type="entry name" value="TPR_rpt"/>
</dbReference>
<evidence type="ECO:0000256" key="1">
    <source>
        <dbReference type="PROSITE-ProRule" id="PRU00339"/>
    </source>
</evidence>
<sequence length="352" mass="40484">MDFRDKLSNLLFLEVKKDRVFSIFKTSVNEDIYLPIAAESIIQKVKVGESVESIPIGFFVEGMAFVLGADEEFGFNSVYINLISSVPKSREFIKGKIADNVKNKKYEDAYILLKGLKEIEKSKEIYDKLILLLENLKTYEKSYEEEEVKIIDEAKLIEDYSSPYLYEAFIKKNKGDYDGALFSINTYISKGGEETVEITELKNSLKLITNYEEAKTLVYEEPEKSLATLIPLTSELGDNAEIYYYIAIAYRVLENYHKAIYYLEKSMEIDNSYPEVFNEMGINHACIGDFQSAIAYLRKVFEVTKSIEVCTNLIMCYLNSGDMKQAKLHLEMAKKIDPNDEIVVELEKMIKN</sequence>
<dbReference type="SMART" id="SM00028">
    <property type="entry name" value="TPR"/>
    <property type="match status" value="3"/>
</dbReference>
<name>A0ABT4DAF0_9CLOT</name>
<organism evidence="2 3">
    <name type="scientific">Clostridium brassicae</name>
    <dbReference type="NCBI Taxonomy" id="2999072"/>
    <lineage>
        <taxon>Bacteria</taxon>
        <taxon>Bacillati</taxon>
        <taxon>Bacillota</taxon>
        <taxon>Clostridia</taxon>
        <taxon>Eubacteriales</taxon>
        <taxon>Clostridiaceae</taxon>
        <taxon>Clostridium</taxon>
    </lineage>
</organism>